<evidence type="ECO:0000313" key="3">
    <source>
        <dbReference type="Proteomes" id="UP001632038"/>
    </source>
</evidence>
<accession>A0ABD3BZ18</accession>
<dbReference type="EMBL" id="JAVIJP010000060">
    <property type="protein sequence ID" value="KAL3622181.1"/>
    <property type="molecule type" value="Genomic_DNA"/>
</dbReference>
<name>A0ABD3BZ18_9LAMI</name>
<evidence type="ECO:0000313" key="2">
    <source>
        <dbReference type="EMBL" id="KAL3622181.1"/>
    </source>
</evidence>
<feature type="compositionally biased region" description="Polar residues" evidence="1">
    <location>
        <begin position="1"/>
        <end position="14"/>
    </location>
</feature>
<keyword evidence="3" id="KW-1185">Reference proteome</keyword>
<dbReference type="PANTHER" id="PTHR34576">
    <property type="entry name" value="MEMBRANE-ASSOCIATED KINASE REGULATOR 6-RELATED"/>
    <property type="match status" value="1"/>
</dbReference>
<evidence type="ECO:0008006" key="4">
    <source>
        <dbReference type="Google" id="ProtNLM"/>
    </source>
</evidence>
<protein>
    <recommendedName>
        <fullName evidence="4">Membrane-associated kinase regulator 6</fullName>
    </recommendedName>
</protein>
<dbReference type="PANTHER" id="PTHR34576:SF15">
    <property type="entry name" value="MEMBRANE-ASSOCIATED KINASE REGULATOR 6-RELATED"/>
    <property type="match status" value="1"/>
</dbReference>
<dbReference type="InterPro" id="IPR044699">
    <property type="entry name" value="MAKR6"/>
</dbReference>
<feature type="compositionally biased region" description="Low complexity" evidence="1">
    <location>
        <begin position="22"/>
        <end position="33"/>
    </location>
</feature>
<organism evidence="2 3">
    <name type="scientific">Castilleja foliolosa</name>
    <dbReference type="NCBI Taxonomy" id="1961234"/>
    <lineage>
        <taxon>Eukaryota</taxon>
        <taxon>Viridiplantae</taxon>
        <taxon>Streptophyta</taxon>
        <taxon>Embryophyta</taxon>
        <taxon>Tracheophyta</taxon>
        <taxon>Spermatophyta</taxon>
        <taxon>Magnoliopsida</taxon>
        <taxon>eudicotyledons</taxon>
        <taxon>Gunneridae</taxon>
        <taxon>Pentapetalae</taxon>
        <taxon>asterids</taxon>
        <taxon>lamiids</taxon>
        <taxon>Lamiales</taxon>
        <taxon>Orobanchaceae</taxon>
        <taxon>Pedicularideae</taxon>
        <taxon>Castillejinae</taxon>
        <taxon>Castilleja</taxon>
    </lineage>
</organism>
<comment type="caution">
    <text evidence="2">The sequence shown here is derived from an EMBL/GenBank/DDBJ whole genome shotgun (WGS) entry which is preliminary data.</text>
</comment>
<dbReference type="AlphaFoldDB" id="A0ABD3BZ18"/>
<gene>
    <name evidence="2" type="ORF">CASFOL_033592</name>
</gene>
<proteinExistence type="predicted"/>
<reference evidence="3" key="1">
    <citation type="journal article" date="2024" name="IScience">
        <title>Strigolactones Initiate the Formation of Haustorium-like Structures in Castilleja.</title>
        <authorList>
            <person name="Buerger M."/>
            <person name="Peterson D."/>
            <person name="Chory J."/>
        </authorList>
    </citation>
    <scope>NUCLEOTIDE SEQUENCE [LARGE SCALE GENOMIC DNA]</scope>
</reference>
<evidence type="ECO:0000256" key="1">
    <source>
        <dbReference type="SAM" id="MobiDB-lite"/>
    </source>
</evidence>
<dbReference type="Proteomes" id="UP001632038">
    <property type="component" value="Unassembled WGS sequence"/>
</dbReference>
<sequence length="227" mass="25517">MENSQSLATESFSYSWLPDKTPQNSNDNNHINPPENPNEKDQNFNFNFPFTSSQITPAHADEIFSGGQLKLSQPVHIDTSKTKNPKSAPQSPVSAHQVVLPVKWGKSSRRFFRGIFGILNPLIGCSRRSNRVDDIERVQFDSVVVGNKKDCKYALKKVKSCNNSAQASPRIGPSYSTNSWSCDAESSIHEAILYCKKSIEMRGFAVYTKKKRSACWGFLIIYTVLLY</sequence>
<feature type="region of interest" description="Disordered" evidence="1">
    <location>
        <begin position="1"/>
        <end position="48"/>
    </location>
</feature>